<evidence type="ECO:0000313" key="8">
    <source>
        <dbReference type="Proteomes" id="UP000249890"/>
    </source>
</evidence>
<dbReference type="InterPro" id="IPR037187">
    <property type="entry name" value="DnaK_N"/>
</dbReference>
<feature type="domain" description="Zinc finger DksA/TraR C4-type" evidence="6">
    <location>
        <begin position="90"/>
        <end position="118"/>
    </location>
</feature>
<dbReference type="PANTHER" id="PTHR33823:SF4">
    <property type="entry name" value="GENERAL STRESS PROTEIN 16O"/>
    <property type="match status" value="1"/>
</dbReference>
<dbReference type="GO" id="GO:0008270">
    <property type="term" value="F:zinc ion binding"/>
    <property type="evidence" value="ECO:0007669"/>
    <property type="project" value="UniProtKB-KW"/>
</dbReference>
<dbReference type="Pfam" id="PF01258">
    <property type="entry name" value="zf-dskA_traR"/>
    <property type="match status" value="1"/>
</dbReference>
<dbReference type="PANTHER" id="PTHR33823">
    <property type="entry name" value="RNA POLYMERASE-BINDING TRANSCRIPTION FACTOR DKSA-RELATED"/>
    <property type="match status" value="1"/>
</dbReference>
<evidence type="ECO:0000256" key="3">
    <source>
        <dbReference type="ARBA" id="ARBA00022833"/>
    </source>
</evidence>
<dbReference type="Gene3D" id="1.20.120.910">
    <property type="entry name" value="DksA, coiled-coil domain"/>
    <property type="match status" value="1"/>
</dbReference>
<dbReference type="SUPFAM" id="SSF57716">
    <property type="entry name" value="Glucocorticoid receptor-like (DNA-binding domain)"/>
    <property type="match status" value="1"/>
</dbReference>
<proteinExistence type="predicted"/>
<protein>
    <submittedName>
        <fullName evidence="7">Molecular chaperone DnaK</fullName>
    </submittedName>
</protein>
<evidence type="ECO:0000313" key="7">
    <source>
        <dbReference type="EMBL" id="ASA23539.1"/>
    </source>
</evidence>
<reference evidence="7 8" key="1">
    <citation type="submission" date="2017-06" db="EMBL/GenBank/DDBJ databases">
        <title>Complete genome sequence of Paenibacillus donghaensis KCTC 13049T isolated from East Sea sediment, South Korea.</title>
        <authorList>
            <person name="Jung B.K."/>
            <person name="Hong S.-J."/>
            <person name="Shin J.-H."/>
        </authorList>
    </citation>
    <scope>NUCLEOTIDE SEQUENCE [LARGE SCALE GENOMIC DNA]</scope>
    <source>
        <strain evidence="7 8">KCTC 13049</strain>
    </source>
</reference>
<accession>A0A2Z2KM04</accession>
<keyword evidence="3" id="KW-0862">Zinc</keyword>
<feature type="region of interest" description="Disordered" evidence="5">
    <location>
        <begin position="135"/>
        <end position="154"/>
    </location>
</feature>
<feature type="zinc finger region" description="dksA C4-type" evidence="4">
    <location>
        <begin position="95"/>
        <end position="119"/>
    </location>
</feature>
<gene>
    <name evidence="7" type="ORF">B9T62_23720</name>
</gene>
<dbReference type="InterPro" id="IPR014240">
    <property type="entry name" value="YteA"/>
</dbReference>
<dbReference type="KEGG" id="pdh:B9T62_23720"/>
<dbReference type="SUPFAM" id="SSF109635">
    <property type="entry name" value="DnaK suppressor protein DksA, alpha-hairpin domain"/>
    <property type="match status" value="1"/>
</dbReference>
<dbReference type="RefSeq" id="WP_087917527.1">
    <property type="nucleotide sequence ID" value="NZ_CP021780.1"/>
</dbReference>
<dbReference type="AlphaFoldDB" id="A0A2Z2KM04"/>
<evidence type="ECO:0000256" key="5">
    <source>
        <dbReference type="SAM" id="MobiDB-lite"/>
    </source>
</evidence>
<organism evidence="7 8">
    <name type="scientific">Paenibacillus donghaensis</name>
    <dbReference type="NCBI Taxonomy" id="414771"/>
    <lineage>
        <taxon>Bacteria</taxon>
        <taxon>Bacillati</taxon>
        <taxon>Bacillota</taxon>
        <taxon>Bacilli</taxon>
        <taxon>Bacillales</taxon>
        <taxon>Paenibacillaceae</taxon>
        <taxon>Paenibacillus</taxon>
    </lineage>
</organism>
<evidence type="ECO:0000256" key="2">
    <source>
        <dbReference type="ARBA" id="ARBA00022771"/>
    </source>
</evidence>
<keyword evidence="8" id="KW-1185">Reference proteome</keyword>
<dbReference type="EMBL" id="CP021780">
    <property type="protein sequence ID" value="ASA23539.1"/>
    <property type="molecule type" value="Genomic_DNA"/>
</dbReference>
<evidence type="ECO:0000259" key="6">
    <source>
        <dbReference type="Pfam" id="PF01258"/>
    </source>
</evidence>
<dbReference type="PROSITE" id="PS51128">
    <property type="entry name" value="ZF_DKSA_2"/>
    <property type="match status" value="1"/>
</dbReference>
<keyword evidence="1" id="KW-0479">Metal-binding</keyword>
<evidence type="ECO:0000256" key="4">
    <source>
        <dbReference type="PROSITE-ProRule" id="PRU00510"/>
    </source>
</evidence>
<dbReference type="InterPro" id="IPR000962">
    <property type="entry name" value="Znf_DskA_TraR"/>
</dbReference>
<sequence>MTHLTARQLSELRASLEQQQLDIQHRLSDNEHYGLQDSMRDATGELSELDNHPGDAATELYHRSMDISLLERDEHELDNIEAALAAMDNGSYGTCHACGEAIPSERLTALPSTLYCKEHAPRQSAPFTRPVEEEFLSPPFGRTSLDERDDQNGFDGEDAWQIVESWGNSDSPAMAEGNNIDSYNDMEIEAHETEGFVEPWENFIATDIAGNHVTIVKGSSYRHYLDSEEGSYLLDPHSKKKRLSRPL</sequence>
<dbReference type="OrthoDB" id="9811543at2"/>
<keyword evidence="2" id="KW-0863">Zinc-finger</keyword>
<dbReference type="Proteomes" id="UP000249890">
    <property type="component" value="Chromosome"/>
</dbReference>
<dbReference type="NCBIfam" id="TIGR02890">
    <property type="entry name" value="bacill_yteA"/>
    <property type="match status" value="1"/>
</dbReference>
<name>A0A2Z2KM04_9BACL</name>
<evidence type="ECO:0000256" key="1">
    <source>
        <dbReference type="ARBA" id="ARBA00022723"/>
    </source>
</evidence>